<evidence type="ECO:0000313" key="3">
    <source>
        <dbReference type="Proteomes" id="UP001476798"/>
    </source>
</evidence>
<name>A0ABV0MM79_9TELE</name>
<feature type="region of interest" description="Disordered" evidence="1">
    <location>
        <begin position="237"/>
        <end position="262"/>
    </location>
</feature>
<evidence type="ECO:0000256" key="1">
    <source>
        <dbReference type="SAM" id="MobiDB-lite"/>
    </source>
</evidence>
<evidence type="ECO:0000313" key="2">
    <source>
        <dbReference type="EMBL" id="MEQ2160220.1"/>
    </source>
</evidence>
<gene>
    <name evidence="2" type="ORF">GOODEAATRI_031394</name>
</gene>
<sequence>MNGAVYISFFQGQLESVLEQVVQLAVQEISKSVGSSLNALLLETAAKEQENRQLRLQLQTREGRGSTSAKDGGSAAIGRSSKAGDERGDGGRTKPEPRGVGARSSEPIAPVDTRRLEQRGRVVGELLMHNTQTHVNKQTAVRDSSEPGQALRKRVKSVNRLRTHGGLQGVEPGSPASPVTLSGTDQPQRTGSRVRPPAEQLGVKLLIERMWPSFPEATCLDVIPDRFPVTEQVLRQEGQFTNKEPGGLKINSRASDPPSCSL</sequence>
<organism evidence="2 3">
    <name type="scientific">Goodea atripinnis</name>
    <dbReference type="NCBI Taxonomy" id="208336"/>
    <lineage>
        <taxon>Eukaryota</taxon>
        <taxon>Metazoa</taxon>
        <taxon>Chordata</taxon>
        <taxon>Craniata</taxon>
        <taxon>Vertebrata</taxon>
        <taxon>Euteleostomi</taxon>
        <taxon>Actinopterygii</taxon>
        <taxon>Neopterygii</taxon>
        <taxon>Teleostei</taxon>
        <taxon>Neoteleostei</taxon>
        <taxon>Acanthomorphata</taxon>
        <taxon>Ovalentaria</taxon>
        <taxon>Atherinomorphae</taxon>
        <taxon>Cyprinodontiformes</taxon>
        <taxon>Goodeidae</taxon>
        <taxon>Goodea</taxon>
    </lineage>
</organism>
<feature type="compositionally biased region" description="Polar residues" evidence="1">
    <location>
        <begin position="177"/>
        <end position="191"/>
    </location>
</feature>
<feature type="compositionally biased region" description="Basic residues" evidence="1">
    <location>
        <begin position="151"/>
        <end position="163"/>
    </location>
</feature>
<feature type="region of interest" description="Disordered" evidence="1">
    <location>
        <begin position="57"/>
        <end position="116"/>
    </location>
</feature>
<feature type="compositionally biased region" description="Polar residues" evidence="1">
    <location>
        <begin position="252"/>
        <end position="262"/>
    </location>
</feature>
<proteinExistence type="predicted"/>
<dbReference type="Proteomes" id="UP001476798">
    <property type="component" value="Unassembled WGS sequence"/>
</dbReference>
<feature type="compositionally biased region" description="Polar residues" evidence="1">
    <location>
        <begin position="129"/>
        <end position="142"/>
    </location>
</feature>
<keyword evidence="3" id="KW-1185">Reference proteome</keyword>
<feature type="compositionally biased region" description="Basic and acidic residues" evidence="1">
    <location>
        <begin position="82"/>
        <end position="97"/>
    </location>
</feature>
<protein>
    <submittedName>
        <fullName evidence="2">Uncharacterized protein</fullName>
    </submittedName>
</protein>
<reference evidence="2 3" key="1">
    <citation type="submission" date="2021-06" db="EMBL/GenBank/DDBJ databases">
        <authorList>
            <person name="Palmer J.M."/>
        </authorList>
    </citation>
    <scope>NUCLEOTIDE SEQUENCE [LARGE SCALE GENOMIC DNA]</scope>
    <source>
        <strain evidence="2 3">GA_2019</strain>
        <tissue evidence="2">Muscle</tissue>
    </source>
</reference>
<feature type="region of interest" description="Disordered" evidence="1">
    <location>
        <begin position="129"/>
        <end position="197"/>
    </location>
</feature>
<dbReference type="EMBL" id="JAHRIO010005323">
    <property type="protein sequence ID" value="MEQ2160220.1"/>
    <property type="molecule type" value="Genomic_DNA"/>
</dbReference>
<accession>A0ABV0MM79</accession>
<comment type="caution">
    <text evidence="2">The sequence shown here is derived from an EMBL/GenBank/DDBJ whole genome shotgun (WGS) entry which is preliminary data.</text>
</comment>